<evidence type="ECO:0000313" key="2">
    <source>
        <dbReference type="EMBL" id="KPC62686.1"/>
    </source>
</evidence>
<feature type="region of interest" description="Disordered" evidence="1">
    <location>
        <begin position="150"/>
        <end position="170"/>
    </location>
</feature>
<dbReference type="EMBL" id="LGKG01000137">
    <property type="protein sequence ID" value="KPC62686.1"/>
    <property type="molecule type" value="Genomic_DNA"/>
</dbReference>
<reference evidence="3" key="1">
    <citation type="submission" date="2015-07" db="EMBL/GenBank/DDBJ databases">
        <authorList>
            <person name="Ju K.-S."/>
            <person name="Doroghazi J.R."/>
            <person name="Metcalf W.W."/>
        </authorList>
    </citation>
    <scope>NUCLEOTIDE SEQUENCE [LARGE SCALE GENOMIC DNA]</scope>
    <source>
        <strain evidence="3">NRRL ISP-5002</strain>
    </source>
</reference>
<protein>
    <submittedName>
        <fullName evidence="2">Uncharacterized protein</fullName>
    </submittedName>
</protein>
<feature type="compositionally biased region" description="Basic and acidic residues" evidence="1">
    <location>
        <begin position="156"/>
        <end position="170"/>
    </location>
</feature>
<name>A0A0N0XUS4_9ACTN</name>
<dbReference type="AlphaFoldDB" id="A0A0N0XUS4"/>
<dbReference type="Proteomes" id="UP000037982">
    <property type="component" value="Unassembled WGS sequence"/>
</dbReference>
<keyword evidence="3" id="KW-1185">Reference proteome</keyword>
<gene>
    <name evidence="2" type="ORF">ADL29_18270</name>
</gene>
<comment type="caution">
    <text evidence="2">The sequence shown here is derived from an EMBL/GenBank/DDBJ whole genome shotgun (WGS) entry which is preliminary data.</text>
</comment>
<proteinExistence type="predicted"/>
<sequence>MQSAVLQAIDTWEQHWHQTQAAALAALKTAFPHLEDQPRYVGSDDIRLEYEEVGLGGGRVCVDDEGLAPIFVPMFQAPATSALSSLSNPGPGRRDGAAPRRRPAIRPANARPSLPGGDHRSNVAHDLGRRWGNIAADRRLAKRAILRRIVTPPPLPDRHVERQRTNDRRP</sequence>
<dbReference type="PATRIC" id="fig|66876.3.peg.3994"/>
<evidence type="ECO:0000256" key="1">
    <source>
        <dbReference type="SAM" id="MobiDB-lite"/>
    </source>
</evidence>
<evidence type="ECO:0000313" key="3">
    <source>
        <dbReference type="Proteomes" id="UP000037982"/>
    </source>
</evidence>
<feature type="region of interest" description="Disordered" evidence="1">
    <location>
        <begin position="82"/>
        <end position="124"/>
    </location>
</feature>
<organism evidence="2 3">
    <name type="scientific">Streptomyces chattanoogensis</name>
    <dbReference type="NCBI Taxonomy" id="66876"/>
    <lineage>
        <taxon>Bacteria</taxon>
        <taxon>Bacillati</taxon>
        <taxon>Actinomycetota</taxon>
        <taxon>Actinomycetes</taxon>
        <taxon>Kitasatosporales</taxon>
        <taxon>Streptomycetaceae</taxon>
        <taxon>Streptomyces</taxon>
    </lineage>
</organism>
<accession>A0A0N0XUS4</accession>